<dbReference type="AlphaFoldDB" id="A0A8H6AN33"/>
<dbReference type="Proteomes" id="UP000531561">
    <property type="component" value="Unassembled WGS sequence"/>
</dbReference>
<gene>
    <name evidence="4" type="ORF">Bfra_009648</name>
</gene>
<evidence type="ECO:0000256" key="1">
    <source>
        <dbReference type="SAM" id="Coils"/>
    </source>
</evidence>
<protein>
    <submittedName>
        <fullName evidence="4">Uncharacterized protein</fullName>
    </submittedName>
</protein>
<keyword evidence="3" id="KW-0472">Membrane</keyword>
<dbReference type="RefSeq" id="XP_037189212.1">
    <property type="nucleotide sequence ID" value="XM_037339989.1"/>
</dbReference>
<dbReference type="GeneID" id="59263681"/>
<feature type="compositionally biased region" description="Low complexity" evidence="2">
    <location>
        <begin position="1031"/>
        <end position="1052"/>
    </location>
</feature>
<feature type="region of interest" description="Disordered" evidence="2">
    <location>
        <begin position="936"/>
        <end position="992"/>
    </location>
</feature>
<dbReference type="EMBL" id="JABFCT010000014">
    <property type="protein sequence ID" value="KAF5870265.1"/>
    <property type="molecule type" value="Genomic_DNA"/>
</dbReference>
<organism evidence="4 5">
    <name type="scientific">Botrytis fragariae</name>
    <dbReference type="NCBI Taxonomy" id="1964551"/>
    <lineage>
        <taxon>Eukaryota</taxon>
        <taxon>Fungi</taxon>
        <taxon>Dikarya</taxon>
        <taxon>Ascomycota</taxon>
        <taxon>Pezizomycotina</taxon>
        <taxon>Leotiomycetes</taxon>
        <taxon>Helotiales</taxon>
        <taxon>Sclerotiniaceae</taxon>
        <taxon>Botrytis</taxon>
    </lineage>
</organism>
<feature type="transmembrane region" description="Helical" evidence="3">
    <location>
        <begin position="1180"/>
        <end position="1202"/>
    </location>
</feature>
<evidence type="ECO:0000256" key="2">
    <source>
        <dbReference type="SAM" id="MobiDB-lite"/>
    </source>
</evidence>
<feature type="region of interest" description="Disordered" evidence="2">
    <location>
        <begin position="65"/>
        <end position="110"/>
    </location>
</feature>
<feature type="compositionally biased region" description="Basic residues" evidence="2">
    <location>
        <begin position="177"/>
        <end position="192"/>
    </location>
</feature>
<reference evidence="4 5" key="1">
    <citation type="journal article" date="2020" name="Phytopathology">
        <title>A high-quality genome resource of Botrytis fragariae, a new and rapidly spreading fungal pathogen causing strawberry gray mold in the U.S.A.</title>
        <authorList>
            <person name="Wu Y."/>
            <person name="Saski C.A."/>
            <person name="Schnabel G."/>
            <person name="Xiao S."/>
            <person name="Hu M."/>
        </authorList>
    </citation>
    <scope>NUCLEOTIDE SEQUENCE [LARGE SCALE GENOMIC DNA]</scope>
    <source>
        <strain evidence="4 5">BVB16</strain>
    </source>
</reference>
<evidence type="ECO:0000256" key="3">
    <source>
        <dbReference type="SAM" id="Phobius"/>
    </source>
</evidence>
<feature type="region of interest" description="Disordered" evidence="2">
    <location>
        <begin position="613"/>
        <end position="649"/>
    </location>
</feature>
<feature type="compositionally biased region" description="Polar residues" evidence="2">
    <location>
        <begin position="936"/>
        <end position="951"/>
    </location>
</feature>
<keyword evidence="3" id="KW-1133">Transmembrane helix</keyword>
<keyword evidence="1" id="KW-0175">Coiled coil</keyword>
<proteinExistence type="predicted"/>
<sequence>MAQYQGLNQEDLEGEGRTQGNLSHIASETAMRPYLSFTPINLNRSKSLNPISPLTRTINPLRTLRNTDVYDLPDDAPSPPTPGGKKRRTPRSKNGPTKVLPNAQSHTNTTVEACDTELFEVASPKRRKIPTKGAQPEFKVPSRVKTIPAHQDLEQPSNELGDRPSVSQLVTPPDTHKRSKKRALSATVTKRKKSSELFQNSTVTKPALSRFISKSLGKQPQSINRLQGFTTTEEQMKLNSNGIANTTLRKLATFRYVPRDENPLANQSITASKREEIHVTLDKYRDGHAFEESHHTSSDYAHISSVSFFEEALWIPKQSFDTNEPDTIRINQPQTHPFSENLLASDTQQKVFQIEYSLSQSCGPLTFGEGILANALEKNTNNDVGRQQSQQVPPTIDSSVTTQLGDMTSEVPEYNTHLPEVNDQLPNTGFEQEQAPNSRSLALMPTNRAGTYHSDNLFERLVIEEGVLTNTNPPLDCFDSDSFGDDIDDEDLLALLADPAILESPMRGEVIQSIPMQPCSPSISHIVSSLGTRTTQLHDPVTLSQEVTRTTSPLIVADEGDDFPMDTDLEEELCRLAGTSQVQGVVESFEPPPSLTLPLDGDDTDREVYDDTLQFSSPPPRESFSKGMALAKSTDKSSPSKPPATQEDADWRYITSTALRSVKAPVIQSSEALIQPLKNRPLKKLSTPVQSVQTNISKVWLDDSHEYLPLVPFARPKFPQIVQDRCPINGLSSQTVLRVCFRIGEMLKEGSRCNAMGQDAIIELFARVNFSSREPGTTKQHFQFADLFHDRPPFANGVLANFKMTGLAESESGTFIESSESLMVRCLGRVKKDVKNGSWLLHIINVRVTDWEETRWTKRIVCGEREEQVKVKTTATITNLYADRNRVWVYGRDSDSGFSEVSKMNRSRYEALPRTSSPSSNPPILLDPIFQSHPSYNYNSGTPTSVPSSALSSHRTSITSISSRTPPPSFHSSQVAHLNSQGSSQFPSSNTYGNATGGVSGVGAAGTTPFPPFNNSYATNYPDSAPPSFHSRSSTPRPTPSTRTLASNVSGVSGVSGGSGVDLWGVATTTSGGDEAGEDREGTGGLMMVKGLERRMERLEESIGRLLLENEELRILRAAGTGINAGGENQRNRQNCCVVFTDASRDMEEALIMNGHNNCCVRFTSSTNSSDRKLQRKKELLMAIAFMTLLVTVFVLMVNGYAREASGEREREVGGYEEKRD</sequence>
<name>A0A8H6AN33_9HELO</name>
<keyword evidence="5" id="KW-1185">Reference proteome</keyword>
<evidence type="ECO:0000313" key="4">
    <source>
        <dbReference type="EMBL" id="KAF5870265.1"/>
    </source>
</evidence>
<accession>A0A8H6AN33</accession>
<feature type="region of interest" description="Disordered" evidence="2">
    <location>
        <begin position="125"/>
        <end position="192"/>
    </location>
</feature>
<feature type="compositionally biased region" description="Polar residues" evidence="2">
    <location>
        <begin position="970"/>
        <end position="992"/>
    </location>
</feature>
<feature type="coiled-coil region" evidence="1">
    <location>
        <begin position="1089"/>
        <end position="1116"/>
    </location>
</feature>
<feature type="region of interest" description="Disordered" evidence="2">
    <location>
        <begin position="1016"/>
        <end position="1052"/>
    </location>
</feature>
<evidence type="ECO:0000313" key="5">
    <source>
        <dbReference type="Proteomes" id="UP000531561"/>
    </source>
</evidence>
<comment type="caution">
    <text evidence="4">The sequence shown here is derived from an EMBL/GenBank/DDBJ whole genome shotgun (WGS) entry which is preliminary data.</text>
</comment>
<feature type="compositionally biased region" description="Low complexity" evidence="2">
    <location>
        <begin position="952"/>
        <end position="964"/>
    </location>
</feature>
<dbReference type="OrthoDB" id="5397183at2759"/>
<keyword evidence="3" id="KW-0812">Transmembrane</keyword>